<dbReference type="InterPro" id="IPR038970">
    <property type="entry name" value="Lyase_8"/>
</dbReference>
<dbReference type="GO" id="GO:0005975">
    <property type="term" value="P:carbohydrate metabolic process"/>
    <property type="evidence" value="ECO:0007669"/>
    <property type="project" value="InterPro"/>
</dbReference>
<dbReference type="PANTHER" id="PTHR38481:SF1">
    <property type="entry name" value="HYALURONATE LYASE"/>
    <property type="match status" value="1"/>
</dbReference>
<dbReference type="Gene3D" id="2.60.220.10">
    <property type="entry name" value="Polysaccharide lyase family 8-like, C-terminal"/>
    <property type="match status" value="1"/>
</dbReference>
<organism evidence="8 9">
    <name type="scientific">Vibrio qingdaonensis</name>
    <dbReference type="NCBI Taxonomy" id="2829491"/>
    <lineage>
        <taxon>Bacteria</taxon>
        <taxon>Pseudomonadati</taxon>
        <taxon>Pseudomonadota</taxon>
        <taxon>Gammaproteobacteria</taxon>
        <taxon>Vibrionales</taxon>
        <taxon>Vibrionaceae</taxon>
        <taxon>Vibrio</taxon>
    </lineage>
</organism>
<dbReference type="InterPro" id="IPR012970">
    <property type="entry name" value="Lyase_8_alpha_N"/>
</dbReference>
<gene>
    <name evidence="8" type="ORF">MD535_18620</name>
</gene>
<evidence type="ECO:0000256" key="4">
    <source>
        <dbReference type="PIRSR" id="PIRSR638970-1"/>
    </source>
</evidence>
<dbReference type="SUPFAM" id="SSF49863">
    <property type="entry name" value="Hyaluronate lyase-like, C-terminal domain"/>
    <property type="match status" value="1"/>
</dbReference>
<evidence type="ECO:0000256" key="2">
    <source>
        <dbReference type="ARBA" id="ARBA00022729"/>
    </source>
</evidence>
<dbReference type="EMBL" id="JAKRRY010000029">
    <property type="protein sequence ID" value="MCW8348006.1"/>
    <property type="molecule type" value="Genomic_DNA"/>
</dbReference>
<comment type="caution">
    <text evidence="8">The sequence shown here is derived from an EMBL/GenBank/DDBJ whole genome shotgun (WGS) entry which is preliminary data.</text>
</comment>
<keyword evidence="3 8" id="KW-0456">Lyase</keyword>
<feature type="active site" evidence="4">
    <location>
        <position position="261"/>
    </location>
</feature>
<evidence type="ECO:0000259" key="5">
    <source>
        <dbReference type="Pfam" id="PF02278"/>
    </source>
</evidence>
<feature type="domain" description="Polysaccharide lyase family 8 central" evidence="5">
    <location>
        <begin position="407"/>
        <end position="659"/>
    </location>
</feature>
<dbReference type="GO" id="GO:0030246">
    <property type="term" value="F:carbohydrate binding"/>
    <property type="evidence" value="ECO:0007669"/>
    <property type="project" value="InterPro"/>
</dbReference>
<dbReference type="Pfam" id="PF02278">
    <property type="entry name" value="Lyase_8"/>
    <property type="match status" value="1"/>
</dbReference>
<dbReference type="PROSITE" id="PS51257">
    <property type="entry name" value="PROKAR_LIPOPROTEIN"/>
    <property type="match status" value="1"/>
</dbReference>
<evidence type="ECO:0000313" key="9">
    <source>
        <dbReference type="Proteomes" id="UP001155587"/>
    </source>
</evidence>
<dbReference type="InterPro" id="IPR003159">
    <property type="entry name" value="Lyase_8_central_dom"/>
</dbReference>
<accession>A0A9X3HXZ3</accession>
<comment type="similarity">
    <text evidence="1">Belongs to the polysaccharide lyase 8 family.</text>
</comment>
<dbReference type="AlphaFoldDB" id="A0A9X3HXZ3"/>
<dbReference type="PANTHER" id="PTHR38481">
    <property type="entry name" value="HYALURONATE LYASE"/>
    <property type="match status" value="1"/>
</dbReference>
<dbReference type="Gene3D" id="1.50.10.100">
    <property type="entry name" value="Chondroitin AC/alginate lyase"/>
    <property type="match status" value="1"/>
</dbReference>
<protein>
    <submittedName>
        <fullName evidence="8">Polysaccharide lyase 8 family protein</fullName>
    </submittedName>
</protein>
<dbReference type="GO" id="GO:0005576">
    <property type="term" value="C:extracellular region"/>
    <property type="evidence" value="ECO:0007669"/>
    <property type="project" value="InterPro"/>
</dbReference>
<dbReference type="CDD" id="cd01083">
    <property type="entry name" value="GAG_Lyase"/>
    <property type="match status" value="1"/>
</dbReference>
<dbReference type="Gene3D" id="2.70.98.10">
    <property type="match status" value="1"/>
</dbReference>
<dbReference type="SUPFAM" id="SSF48230">
    <property type="entry name" value="Chondroitin AC/alginate lyase"/>
    <property type="match status" value="1"/>
</dbReference>
<dbReference type="InterPro" id="IPR011013">
    <property type="entry name" value="Gal_mutarotase_sf_dom"/>
</dbReference>
<feature type="domain" description="Polysaccharide lyase 8 N-terminal alpha-helical" evidence="7">
    <location>
        <begin position="44"/>
        <end position="365"/>
    </location>
</feature>
<dbReference type="Proteomes" id="UP001155587">
    <property type="component" value="Unassembled WGS sequence"/>
</dbReference>
<evidence type="ECO:0000313" key="8">
    <source>
        <dbReference type="EMBL" id="MCW8348006.1"/>
    </source>
</evidence>
<evidence type="ECO:0000256" key="3">
    <source>
        <dbReference type="ARBA" id="ARBA00023239"/>
    </source>
</evidence>
<dbReference type="Pfam" id="PF08124">
    <property type="entry name" value="Lyase_8_N"/>
    <property type="match status" value="1"/>
</dbReference>
<evidence type="ECO:0000259" key="6">
    <source>
        <dbReference type="Pfam" id="PF02884"/>
    </source>
</evidence>
<feature type="domain" description="Polysaccharide lyase family 8 C-terminal" evidence="6">
    <location>
        <begin position="668"/>
        <end position="726"/>
    </location>
</feature>
<dbReference type="Pfam" id="PF02884">
    <property type="entry name" value="Lyase_8_C"/>
    <property type="match status" value="1"/>
</dbReference>
<dbReference type="InterPro" id="IPR011071">
    <property type="entry name" value="Lyase_8-like_C"/>
</dbReference>
<sequence length="777" mass="86102">MTSFKQPLLAIAISGLLFGCGSESNNPIKEPEDQKAMEVFRAKWNHYLIGDPALEYDSALQAKIATLNTQTEGWLNSQPLRADGTFADLVITPSNIDSQLRANYLRLLAMAKSYTLPQGDLFGNVTLKTTIESSLTRLNQHYYHANVTEQPGNWWNWQIGTPKVINDILMLMKDDLDPDLISQYILATRHFVPDPTTINVGGNIKPSVGANLVDTSQVVLVRGILDKNDQDIDAALQSVSTVIDTVNQGDGFYLDHSFIQHTDIPYTGTYGNELIKGLGLIVGSAEAAQLPALDNLNLERIYPILLESFYPFLVNGRMMDSVNGRAISRINGQNDKLGHATLNAMLLYVASTPDSQHEQLSRVIKSQILTDLQGDFFDSIGLFYPYQMARTIVEDSAIDVITHRSEHVQFPAMDRVVHHRPDWSFSIAMHSNRVGNYECINSENTQGWYSGDGVTYLYNQQDHYNQYWPVVDAYKLPGITVLDEVRNPCSGQRSEQREGRQDAITWSGGSQLDQYGSVGFNFTNYNNLLSAKKSWFLFDQDIIALGSNITNNSSSNALTVIENRKVVHNASIYVNGEPLSGPDGFTGRLERLEIQYDTTQHPIQYIALSDNTVNVKQTCRQGDWSDIGVNSGKVEGCFVSATFDSDLHNNYQYAIVPNAASGYVPEIEVLSNDATAHVVAHQALDLIAANFWTSGKVGNIEAQTPLSMMMKQHGNGDMTVSVSDPKWSSHVIAFSLDKNITISHDADNRVSIDASGIISVDVGDLDGQSYTFSLKRI</sequence>
<feature type="active site" evidence="4">
    <location>
        <position position="270"/>
    </location>
</feature>
<evidence type="ECO:0000259" key="7">
    <source>
        <dbReference type="Pfam" id="PF08124"/>
    </source>
</evidence>
<keyword evidence="2" id="KW-0732">Signal</keyword>
<name>A0A9X3HXZ3_9VIBR</name>
<dbReference type="InterPro" id="IPR014718">
    <property type="entry name" value="GH-type_carb-bd"/>
</dbReference>
<dbReference type="RefSeq" id="WP_265676562.1">
    <property type="nucleotide sequence ID" value="NZ_JAKRRY010000029.1"/>
</dbReference>
<dbReference type="SUPFAM" id="SSF74650">
    <property type="entry name" value="Galactose mutarotase-like"/>
    <property type="match status" value="1"/>
</dbReference>
<dbReference type="InterPro" id="IPR008929">
    <property type="entry name" value="Chondroitin_lyas"/>
</dbReference>
<reference evidence="8" key="1">
    <citation type="submission" date="2022-02" db="EMBL/GenBank/DDBJ databases">
        <title>Vibrio sp. nov, a new bacterium isolated from seawater.</title>
        <authorList>
            <person name="Yuan Y."/>
        </authorList>
    </citation>
    <scope>NUCLEOTIDE SEQUENCE</scope>
    <source>
        <strain evidence="8">ZSDZ65</strain>
    </source>
</reference>
<dbReference type="GO" id="GO:0016837">
    <property type="term" value="F:carbon-oxygen lyase activity, acting on polysaccharides"/>
    <property type="evidence" value="ECO:0007669"/>
    <property type="project" value="UniProtKB-ARBA"/>
</dbReference>
<dbReference type="InterPro" id="IPR004103">
    <property type="entry name" value="Lyase_8_C"/>
</dbReference>
<feature type="active site" evidence="4">
    <location>
        <position position="325"/>
    </location>
</feature>
<evidence type="ECO:0000256" key="1">
    <source>
        <dbReference type="ARBA" id="ARBA00006699"/>
    </source>
</evidence>
<proteinExistence type="inferred from homology"/>
<keyword evidence="9" id="KW-1185">Reference proteome</keyword>